<dbReference type="EMBL" id="JACRTE010000014">
    <property type="protein sequence ID" value="MBC8597098.1"/>
    <property type="molecule type" value="Genomic_DNA"/>
</dbReference>
<feature type="domain" description="Acyl-ACP thioesterase-like C-terminal" evidence="9">
    <location>
        <begin position="169"/>
        <end position="230"/>
    </location>
</feature>
<keyword evidence="3" id="KW-0378">Hydrolase</keyword>
<dbReference type="Pfam" id="PF01643">
    <property type="entry name" value="Acyl-ACP_TE"/>
    <property type="match status" value="1"/>
</dbReference>
<comment type="caution">
    <text evidence="10">The sequence shown here is derived from an EMBL/GenBank/DDBJ whole genome shotgun (WGS) entry which is preliminary data.</text>
</comment>
<evidence type="ECO:0000256" key="1">
    <source>
        <dbReference type="ARBA" id="ARBA00006500"/>
    </source>
</evidence>
<proteinExistence type="inferred from homology"/>
<sequence length="254" mass="29411">MNTEGITMSELIQNKEKLSMDARVLSYQTDRNALLKPSYALRFMQEAAAEHTDKFGYGTRVLYDDKKMFILISVSINFEKMPFLNDNIFVETWSCGQKGVLFTRPGRIADKNRQTLCIYSSKWVLVNTETRHILKPNEVGDFNVVLCGEKYDLRDRKIPLPKEMKLAGEREIRYSDIDYNNHANNCAYADFVLDFIPCDMAKKRVDKLDIYFHSEALMGDRLKIFCAEKDGIYYFKGEHERGICFDAAVEVAEV</sequence>
<evidence type="ECO:0000256" key="2">
    <source>
        <dbReference type="ARBA" id="ARBA00022516"/>
    </source>
</evidence>
<dbReference type="GO" id="GO:0000036">
    <property type="term" value="F:acyl carrier activity"/>
    <property type="evidence" value="ECO:0007669"/>
    <property type="project" value="TreeGrafter"/>
</dbReference>
<gene>
    <name evidence="10" type="ORF">H8706_09490</name>
</gene>
<dbReference type="Proteomes" id="UP000647416">
    <property type="component" value="Unassembled WGS sequence"/>
</dbReference>
<dbReference type="PANTHER" id="PTHR31727">
    <property type="entry name" value="OLEOYL-ACYL CARRIER PROTEIN THIOESTERASE 1, CHLOROPLASTIC"/>
    <property type="match status" value="1"/>
</dbReference>
<evidence type="ECO:0000256" key="6">
    <source>
        <dbReference type="ARBA" id="ARBA00023098"/>
    </source>
</evidence>
<protein>
    <recommendedName>
        <fullName evidence="12">Acyl-ACP thioesterase</fullName>
    </recommendedName>
</protein>
<evidence type="ECO:0000259" key="9">
    <source>
        <dbReference type="Pfam" id="PF20791"/>
    </source>
</evidence>
<keyword evidence="6" id="KW-0443">Lipid metabolism</keyword>
<organism evidence="10 11">
    <name type="scientific">Qingrenia yutianensis</name>
    <dbReference type="NCBI Taxonomy" id="2763676"/>
    <lineage>
        <taxon>Bacteria</taxon>
        <taxon>Bacillati</taxon>
        <taxon>Bacillota</taxon>
        <taxon>Clostridia</taxon>
        <taxon>Eubacteriales</taxon>
        <taxon>Oscillospiraceae</taxon>
        <taxon>Qingrenia</taxon>
    </lineage>
</organism>
<dbReference type="InterPro" id="IPR029069">
    <property type="entry name" value="HotDog_dom_sf"/>
</dbReference>
<evidence type="ECO:0008006" key="12">
    <source>
        <dbReference type="Google" id="ProtNLM"/>
    </source>
</evidence>
<dbReference type="InterPro" id="IPR045023">
    <property type="entry name" value="FATA/B"/>
</dbReference>
<evidence type="ECO:0000259" key="8">
    <source>
        <dbReference type="Pfam" id="PF01643"/>
    </source>
</evidence>
<evidence type="ECO:0000256" key="3">
    <source>
        <dbReference type="ARBA" id="ARBA00022801"/>
    </source>
</evidence>
<evidence type="ECO:0000256" key="5">
    <source>
        <dbReference type="ARBA" id="ARBA00022946"/>
    </source>
</evidence>
<keyword evidence="11" id="KW-1185">Reference proteome</keyword>
<reference evidence="10" key="1">
    <citation type="submission" date="2020-08" db="EMBL/GenBank/DDBJ databases">
        <title>Genome public.</title>
        <authorList>
            <person name="Liu C."/>
            <person name="Sun Q."/>
        </authorList>
    </citation>
    <scope>NUCLEOTIDE SEQUENCE</scope>
    <source>
        <strain evidence="10">NSJ-50</strain>
    </source>
</reference>
<keyword evidence="7" id="KW-0275">Fatty acid biosynthesis</keyword>
<feature type="domain" description="Acyl-ACP thioesterase N-terminal hotdog" evidence="8">
    <location>
        <begin position="20"/>
        <end position="134"/>
    </location>
</feature>
<dbReference type="CDD" id="cd00586">
    <property type="entry name" value="4HBT"/>
    <property type="match status" value="1"/>
</dbReference>
<dbReference type="InterPro" id="IPR002864">
    <property type="entry name" value="Acyl-ACP_thioesterase_NHD"/>
</dbReference>
<dbReference type="AlphaFoldDB" id="A0A926FA35"/>
<dbReference type="GO" id="GO:0016297">
    <property type="term" value="F:fatty acyl-[ACP] hydrolase activity"/>
    <property type="evidence" value="ECO:0007669"/>
    <property type="project" value="InterPro"/>
</dbReference>
<dbReference type="PANTHER" id="PTHR31727:SF6">
    <property type="entry name" value="OLEOYL-ACYL CARRIER PROTEIN THIOESTERASE 1, CHLOROPLASTIC"/>
    <property type="match status" value="1"/>
</dbReference>
<accession>A0A926FA35</accession>
<dbReference type="Gene3D" id="3.10.129.10">
    <property type="entry name" value="Hotdog Thioesterase"/>
    <property type="match status" value="2"/>
</dbReference>
<dbReference type="SUPFAM" id="SSF54637">
    <property type="entry name" value="Thioesterase/thiol ester dehydrase-isomerase"/>
    <property type="match status" value="2"/>
</dbReference>
<keyword evidence="5" id="KW-0809">Transit peptide</keyword>
<dbReference type="Pfam" id="PF20791">
    <property type="entry name" value="Acyl-ACP_TE_C"/>
    <property type="match status" value="1"/>
</dbReference>
<keyword evidence="4" id="KW-0276">Fatty acid metabolism</keyword>
<keyword evidence="2" id="KW-0444">Lipid biosynthesis</keyword>
<evidence type="ECO:0000313" key="11">
    <source>
        <dbReference type="Proteomes" id="UP000647416"/>
    </source>
</evidence>
<evidence type="ECO:0000256" key="4">
    <source>
        <dbReference type="ARBA" id="ARBA00022832"/>
    </source>
</evidence>
<name>A0A926FA35_9FIRM</name>
<evidence type="ECO:0000313" key="10">
    <source>
        <dbReference type="EMBL" id="MBC8597098.1"/>
    </source>
</evidence>
<evidence type="ECO:0000256" key="7">
    <source>
        <dbReference type="ARBA" id="ARBA00023160"/>
    </source>
</evidence>
<dbReference type="InterPro" id="IPR049427">
    <property type="entry name" value="Acyl-ACP_TE_C"/>
</dbReference>
<comment type="similarity">
    <text evidence="1">Belongs to the acyl-ACP thioesterase family.</text>
</comment>